<organism evidence="5 6">
    <name type="scientific">Ruania alkalisoli</name>
    <dbReference type="NCBI Taxonomy" id="2779775"/>
    <lineage>
        <taxon>Bacteria</taxon>
        <taxon>Bacillati</taxon>
        <taxon>Actinomycetota</taxon>
        <taxon>Actinomycetes</taxon>
        <taxon>Micrococcales</taxon>
        <taxon>Ruaniaceae</taxon>
        <taxon>Ruania</taxon>
    </lineage>
</organism>
<dbReference type="InterPro" id="IPR001034">
    <property type="entry name" value="DeoR_HTH"/>
</dbReference>
<gene>
    <name evidence="5" type="ORF">IM660_00535</name>
</gene>
<sequence>MRRRQAAQERRSEISEIVSAKGFIRIDELAEHFGVTPMTIHRDLDELDARGVVSKVRSGAKATPIEEVERNVALRRHHMLPQKRAMADAALAWLEALDADHLTRVVALDDSTSALALVDGLAARDELTIVSNFLPVIEQVAATGHATMFGLGGTFSPDFQSFQGSSTHEAIRSIQIDVFFLSATAVGQGAVFHPEEGPLQVKRSLIDQAARSVLLVDHTKFSRRALHRQAGLSEMDAVVVDDGIDPADLRRLREHVETVIVAEVTEEQES</sequence>
<keyword evidence="1" id="KW-0805">Transcription regulation</keyword>
<dbReference type="GO" id="GO:0003677">
    <property type="term" value="F:DNA binding"/>
    <property type="evidence" value="ECO:0007669"/>
    <property type="project" value="UniProtKB-KW"/>
</dbReference>
<keyword evidence="6" id="KW-1185">Reference proteome</keyword>
<name>A0A7M1SV57_9MICO</name>
<dbReference type="PROSITE" id="PS51000">
    <property type="entry name" value="HTH_DEOR_2"/>
    <property type="match status" value="1"/>
</dbReference>
<accession>A0A7M1SV57</accession>
<evidence type="ECO:0000256" key="2">
    <source>
        <dbReference type="ARBA" id="ARBA00023125"/>
    </source>
</evidence>
<evidence type="ECO:0000313" key="5">
    <source>
        <dbReference type="EMBL" id="QOR70844.1"/>
    </source>
</evidence>
<dbReference type="PANTHER" id="PTHR30363:SF44">
    <property type="entry name" value="AGA OPERON TRANSCRIPTIONAL REPRESSOR-RELATED"/>
    <property type="match status" value="1"/>
</dbReference>
<dbReference type="PANTHER" id="PTHR30363">
    <property type="entry name" value="HTH-TYPE TRANSCRIPTIONAL REGULATOR SRLR-RELATED"/>
    <property type="match status" value="1"/>
</dbReference>
<evidence type="ECO:0000256" key="3">
    <source>
        <dbReference type="ARBA" id="ARBA00023163"/>
    </source>
</evidence>
<keyword evidence="2" id="KW-0238">DNA-binding</keyword>
<dbReference type="SMART" id="SM00420">
    <property type="entry name" value="HTH_DEOR"/>
    <property type="match status" value="1"/>
</dbReference>
<dbReference type="InterPro" id="IPR037171">
    <property type="entry name" value="NagB/RpiA_transferase-like"/>
</dbReference>
<keyword evidence="3" id="KW-0804">Transcription</keyword>
<dbReference type="SUPFAM" id="SSF46785">
    <property type="entry name" value="Winged helix' DNA-binding domain"/>
    <property type="match status" value="1"/>
</dbReference>
<reference evidence="5 6" key="1">
    <citation type="submission" date="2020-10" db="EMBL/GenBank/DDBJ databases">
        <title>Haloactinobacterium sp. RN3S43, a bacterium isolated from saline soil.</title>
        <authorList>
            <person name="Sun J.-Q."/>
        </authorList>
    </citation>
    <scope>NUCLEOTIDE SEQUENCE [LARGE SCALE GENOMIC DNA]</scope>
    <source>
        <strain evidence="5 6">RN3S43</strain>
    </source>
</reference>
<dbReference type="Proteomes" id="UP000593758">
    <property type="component" value="Chromosome"/>
</dbReference>
<dbReference type="GO" id="GO:0003700">
    <property type="term" value="F:DNA-binding transcription factor activity"/>
    <property type="evidence" value="ECO:0007669"/>
    <property type="project" value="InterPro"/>
</dbReference>
<dbReference type="PROSITE" id="PS00894">
    <property type="entry name" value="HTH_DEOR_1"/>
    <property type="match status" value="1"/>
</dbReference>
<dbReference type="InterPro" id="IPR018356">
    <property type="entry name" value="Tscrpt_reg_HTH_DeoR_CS"/>
</dbReference>
<dbReference type="KEGG" id="halt:IM660_00535"/>
<dbReference type="Pfam" id="PF00455">
    <property type="entry name" value="DeoRC"/>
    <property type="match status" value="1"/>
</dbReference>
<evidence type="ECO:0000313" key="6">
    <source>
        <dbReference type="Proteomes" id="UP000593758"/>
    </source>
</evidence>
<dbReference type="SUPFAM" id="SSF100950">
    <property type="entry name" value="NagB/RpiA/CoA transferase-like"/>
    <property type="match status" value="1"/>
</dbReference>
<dbReference type="InterPro" id="IPR036388">
    <property type="entry name" value="WH-like_DNA-bd_sf"/>
</dbReference>
<dbReference type="SMART" id="SM01134">
    <property type="entry name" value="DeoRC"/>
    <property type="match status" value="1"/>
</dbReference>
<protein>
    <submittedName>
        <fullName evidence="5">DeoR/GlpR transcriptional regulator</fullName>
    </submittedName>
</protein>
<feature type="domain" description="HTH deoR-type" evidence="4">
    <location>
        <begin position="7"/>
        <end position="62"/>
    </location>
</feature>
<dbReference type="InterPro" id="IPR014036">
    <property type="entry name" value="DeoR-like_C"/>
</dbReference>
<dbReference type="InterPro" id="IPR036390">
    <property type="entry name" value="WH_DNA-bd_sf"/>
</dbReference>
<dbReference type="EMBL" id="CP063169">
    <property type="protein sequence ID" value="QOR70844.1"/>
    <property type="molecule type" value="Genomic_DNA"/>
</dbReference>
<dbReference type="RefSeq" id="WP_193497516.1">
    <property type="nucleotide sequence ID" value="NZ_CP063169.1"/>
</dbReference>
<dbReference type="Gene3D" id="1.10.10.10">
    <property type="entry name" value="Winged helix-like DNA-binding domain superfamily/Winged helix DNA-binding domain"/>
    <property type="match status" value="1"/>
</dbReference>
<evidence type="ECO:0000256" key="1">
    <source>
        <dbReference type="ARBA" id="ARBA00023015"/>
    </source>
</evidence>
<dbReference type="AlphaFoldDB" id="A0A7M1SV57"/>
<dbReference type="Pfam" id="PF08220">
    <property type="entry name" value="HTH_DeoR"/>
    <property type="match status" value="1"/>
</dbReference>
<evidence type="ECO:0000259" key="4">
    <source>
        <dbReference type="PROSITE" id="PS51000"/>
    </source>
</evidence>
<dbReference type="InterPro" id="IPR050313">
    <property type="entry name" value="Carb_Metab_HTH_regulators"/>
</dbReference>
<proteinExistence type="predicted"/>
<dbReference type="PRINTS" id="PR00037">
    <property type="entry name" value="HTHLACR"/>
</dbReference>